<dbReference type="AlphaFoldDB" id="A0A3D9KYK0"/>
<gene>
    <name evidence="2" type="ORF">C7460_12421</name>
</gene>
<dbReference type="InterPro" id="IPR036388">
    <property type="entry name" value="WH-like_DNA-bd_sf"/>
</dbReference>
<proteinExistence type="inferred from homology"/>
<accession>A0A3D9KYK0</accession>
<dbReference type="EMBL" id="QREG01000024">
    <property type="protein sequence ID" value="RED93611.1"/>
    <property type="molecule type" value="Genomic_DNA"/>
</dbReference>
<dbReference type="PANTHER" id="PTHR18964:SF149">
    <property type="entry name" value="BIFUNCTIONAL UDP-N-ACETYLGLUCOSAMINE 2-EPIMERASE_N-ACETYLMANNOSAMINE KINASE"/>
    <property type="match status" value="1"/>
</dbReference>
<organism evidence="2 3">
    <name type="scientific">Marinoscillum furvescens DSM 4134</name>
    <dbReference type="NCBI Taxonomy" id="1122208"/>
    <lineage>
        <taxon>Bacteria</taxon>
        <taxon>Pseudomonadati</taxon>
        <taxon>Bacteroidota</taxon>
        <taxon>Cytophagia</taxon>
        <taxon>Cytophagales</taxon>
        <taxon>Reichenbachiellaceae</taxon>
        <taxon>Marinoscillum</taxon>
    </lineage>
</organism>
<dbReference type="GO" id="GO:0016301">
    <property type="term" value="F:kinase activity"/>
    <property type="evidence" value="ECO:0007669"/>
    <property type="project" value="UniProtKB-KW"/>
</dbReference>
<keyword evidence="3" id="KW-1185">Reference proteome</keyword>
<dbReference type="RefSeq" id="WP_115869844.1">
    <property type="nucleotide sequence ID" value="NZ_QREG01000024.1"/>
</dbReference>
<protein>
    <submittedName>
        <fullName evidence="2">Glucokinase-like ROK family protein</fullName>
    </submittedName>
</protein>
<evidence type="ECO:0000256" key="1">
    <source>
        <dbReference type="ARBA" id="ARBA00006479"/>
    </source>
</evidence>
<dbReference type="OrthoDB" id="9810372at2"/>
<dbReference type="Proteomes" id="UP000256779">
    <property type="component" value="Unassembled WGS sequence"/>
</dbReference>
<dbReference type="Pfam" id="PF00480">
    <property type="entry name" value="ROK"/>
    <property type="match status" value="1"/>
</dbReference>
<dbReference type="SUPFAM" id="SSF46785">
    <property type="entry name" value="Winged helix' DNA-binding domain"/>
    <property type="match status" value="1"/>
</dbReference>
<dbReference type="InterPro" id="IPR049874">
    <property type="entry name" value="ROK_cs"/>
</dbReference>
<comment type="caution">
    <text evidence="2">The sequence shown here is derived from an EMBL/GenBank/DDBJ whole genome shotgun (WGS) entry which is preliminary data.</text>
</comment>
<dbReference type="PANTHER" id="PTHR18964">
    <property type="entry name" value="ROK (REPRESSOR, ORF, KINASE) FAMILY"/>
    <property type="match status" value="1"/>
</dbReference>
<evidence type="ECO:0000313" key="2">
    <source>
        <dbReference type="EMBL" id="RED93611.1"/>
    </source>
</evidence>
<evidence type="ECO:0000313" key="3">
    <source>
        <dbReference type="Proteomes" id="UP000256779"/>
    </source>
</evidence>
<dbReference type="InterPro" id="IPR000600">
    <property type="entry name" value="ROK"/>
</dbReference>
<dbReference type="Pfam" id="PF13412">
    <property type="entry name" value="HTH_24"/>
    <property type="match status" value="1"/>
</dbReference>
<comment type="similarity">
    <text evidence="1">Belongs to the ROK (NagC/XylR) family.</text>
</comment>
<dbReference type="Gene3D" id="1.10.10.10">
    <property type="entry name" value="Winged helix-like DNA-binding domain superfamily/Winged helix DNA-binding domain"/>
    <property type="match status" value="1"/>
</dbReference>
<keyword evidence="2" id="KW-0418">Kinase</keyword>
<dbReference type="PROSITE" id="PS01125">
    <property type="entry name" value="ROK"/>
    <property type="match status" value="1"/>
</dbReference>
<dbReference type="SUPFAM" id="SSF53067">
    <property type="entry name" value="Actin-like ATPase domain"/>
    <property type="match status" value="1"/>
</dbReference>
<dbReference type="Gene3D" id="3.30.420.40">
    <property type="match status" value="2"/>
</dbReference>
<sequence>MSKTFFERLNLMTPSGVAYKNVNLKKQILAYFANSGNATIADLCKTLTLSAPKVTNLINELIEEGLVNDYGKDSSTGGRRPNIYGLAPNAGFFLGVDVKRYHLNISLIDFRKNVIEIKENYPYQLENTQESLDELLGIITSFINGLKIPKSKILGMGINLSGRVNHTTGYSYSFFHFQEDPLSKIIESAIGIPVTLENDSRAMAFGEYSKGVVRDEKNVIFLNLDYGIGIGIIINGQIYYGKSGYSGEFGHIPIFDNEIICHCGKKGCLETEASGWALLNTFKEHVRAGSSTSAMLNKKSVDELKLKDIIEAANSDDVLAIDLIAQIGNKLGRGIALLINLFNPELVILGGSLAATEDYIRLPMKSAIHKYSLSLMSNDTQLKITALPNRAGVMGACLLVRNRLLDLA</sequence>
<keyword evidence="2" id="KW-0808">Transferase</keyword>
<dbReference type="InterPro" id="IPR043129">
    <property type="entry name" value="ATPase_NBD"/>
</dbReference>
<name>A0A3D9KYK0_MARFU</name>
<reference evidence="2 3" key="1">
    <citation type="submission" date="2018-07" db="EMBL/GenBank/DDBJ databases">
        <title>Genomic Encyclopedia of Type Strains, Phase IV (KMG-IV): sequencing the most valuable type-strain genomes for metagenomic binning, comparative biology and taxonomic classification.</title>
        <authorList>
            <person name="Goeker M."/>
        </authorList>
    </citation>
    <scope>NUCLEOTIDE SEQUENCE [LARGE SCALE GENOMIC DNA]</scope>
    <source>
        <strain evidence="2 3">DSM 4134</strain>
    </source>
</reference>
<dbReference type="InterPro" id="IPR036390">
    <property type="entry name" value="WH_DNA-bd_sf"/>
</dbReference>